<dbReference type="Pfam" id="PF07811">
    <property type="entry name" value="TadE"/>
    <property type="match status" value="1"/>
</dbReference>
<keyword evidence="1" id="KW-1133">Transmembrane helix</keyword>
<gene>
    <name evidence="3" type="ORF">lam_993</name>
</gene>
<proteinExistence type="predicted"/>
<dbReference type="KEGG" id="lar:lam_993"/>
<feature type="domain" description="TadE-like" evidence="2">
    <location>
        <begin position="18"/>
        <end position="60"/>
    </location>
</feature>
<keyword evidence="4" id="KW-1185">Reference proteome</keyword>
<dbReference type="STRING" id="1261131.lam_993"/>
<evidence type="ECO:0000313" key="3">
    <source>
        <dbReference type="EMBL" id="AHA28321.1"/>
    </source>
</evidence>
<feature type="transmembrane region" description="Helical" evidence="1">
    <location>
        <begin position="20"/>
        <end position="39"/>
    </location>
</feature>
<accession>U6B8Y5</accession>
<keyword evidence="1" id="KW-0472">Membrane</keyword>
<name>U6B8Y5_9HYPH</name>
<dbReference type="HOGENOM" id="CLU_111553_0_0_5"/>
<sequence length="193" mass="22084">MRYTMIKGIKHSIMVSEGSVAIEFSILAFPYFFVVFAILEICICFSAQQLFDNASYTISRQIRTGELNKDNSSIRNIRSLFCREVRYLISCSSTEPQKVRDLYIDVKKINSLGDIPRDIPRLGTNVDAPINDVGFGFNPGDPGSYNVFRAFYHWPVFSNFMIKYLAAVKHPDKKTSDYLMASVVVFKNELFDK</sequence>
<dbReference type="Proteomes" id="UP000017862">
    <property type="component" value="Chromosome"/>
</dbReference>
<protein>
    <recommendedName>
        <fullName evidence="2">TadE-like domain-containing protein</fullName>
    </recommendedName>
</protein>
<dbReference type="PATRIC" id="fig|1261131.3.peg.950"/>
<reference evidence="3 4" key="1">
    <citation type="journal article" date="2014" name="Mol. Plant Microbe Interact.">
        <title>The complete genome sequence of Candidatus Liberibacter americanus, associated with citrus Huanglongbing.</title>
        <authorList>
            <person name="Wulff N.A."/>
            <person name="Zhang S."/>
            <person name="Setubal J.C."/>
            <person name="Almeida N.F."/>
            <person name="Martins E.C."/>
            <person name="Harakava R."/>
            <person name="Kumar D."/>
            <person name="Rangel L.T."/>
            <person name="Foissac X."/>
            <person name="Bove J."/>
            <person name="Gabriel D.W."/>
        </authorList>
    </citation>
    <scope>NUCLEOTIDE SEQUENCE [LARGE SCALE GENOMIC DNA]</scope>
    <source>
        <strain evidence="3 4">Sao Paulo</strain>
    </source>
</reference>
<evidence type="ECO:0000259" key="2">
    <source>
        <dbReference type="Pfam" id="PF07811"/>
    </source>
</evidence>
<dbReference type="RefSeq" id="WP_023466403.1">
    <property type="nucleotide sequence ID" value="NC_022793.1"/>
</dbReference>
<dbReference type="EMBL" id="CP006604">
    <property type="protein sequence ID" value="AHA28321.1"/>
    <property type="molecule type" value="Genomic_DNA"/>
</dbReference>
<keyword evidence="1" id="KW-0812">Transmembrane</keyword>
<organism evidence="3 4">
    <name type="scientific">Candidatus Liberibacter americanus str. Sao Paulo</name>
    <dbReference type="NCBI Taxonomy" id="1261131"/>
    <lineage>
        <taxon>Bacteria</taxon>
        <taxon>Pseudomonadati</taxon>
        <taxon>Pseudomonadota</taxon>
        <taxon>Alphaproteobacteria</taxon>
        <taxon>Hyphomicrobiales</taxon>
        <taxon>Rhizobiaceae</taxon>
        <taxon>Liberibacter</taxon>
    </lineage>
</organism>
<dbReference type="InterPro" id="IPR012495">
    <property type="entry name" value="TadE-like_dom"/>
</dbReference>
<evidence type="ECO:0000313" key="4">
    <source>
        <dbReference type="Proteomes" id="UP000017862"/>
    </source>
</evidence>
<dbReference type="AlphaFoldDB" id="U6B8Y5"/>
<evidence type="ECO:0000256" key="1">
    <source>
        <dbReference type="SAM" id="Phobius"/>
    </source>
</evidence>
<dbReference type="eggNOG" id="COG4961">
    <property type="taxonomic scope" value="Bacteria"/>
</dbReference>